<evidence type="ECO:0000313" key="2">
    <source>
        <dbReference type="Proteomes" id="UP000245911"/>
    </source>
</evidence>
<gene>
    <name evidence="1" type="ORF">DDE20_09760</name>
</gene>
<proteinExistence type="predicted"/>
<keyword evidence="2" id="KW-1185">Reference proteome</keyword>
<dbReference type="EMBL" id="QDKM01000003">
    <property type="protein sequence ID" value="PVH29287.1"/>
    <property type="molecule type" value="Genomic_DNA"/>
</dbReference>
<comment type="caution">
    <text evidence="1">The sequence shown here is derived from an EMBL/GenBank/DDBJ whole genome shotgun (WGS) entry which is preliminary data.</text>
</comment>
<evidence type="ECO:0008006" key="3">
    <source>
        <dbReference type="Google" id="ProtNLM"/>
    </source>
</evidence>
<sequence>MCEFRPSERIIIDSDRLEELFSDLGDRSAEAKVMETVVIISDLLVQVDASVRAGDLAAIGPKAKKVSRLSAEIGMTSLARVSRDLAIATAREDAIAYRAVWQRLVRIGDRSLSLVWEQPGLSI</sequence>
<dbReference type="AlphaFoldDB" id="A0A2T8HV06"/>
<evidence type="ECO:0000313" key="1">
    <source>
        <dbReference type="EMBL" id="PVH29287.1"/>
    </source>
</evidence>
<dbReference type="Proteomes" id="UP000245911">
    <property type="component" value="Unassembled WGS sequence"/>
</dbReference>
<protein>
    <recommendedName>
        <fullName evidence="3">PhoU domain-containing protein</fullName>
    </recommendedName>
</protein>
<reference evidence="1 2" key="1">
    <citation type="submission" date="2018-04" db="EMBL/GenBank/DDBJ databases">
        <title>Pararhodobacter oceanense sp. nov., isolated from marine intertidal sediment.</title>
        <authorList>
            <person name="Wang X.-L."/>
            <person name="Du Z.-J."/>
        </authorList>
    </citation>
    <scope>NUCLEOTIDE SEQUENCE [LARGE SCALE GENOMIC DNA]</scope>
    <source>
        <strain evidence="1 2">AM505</strain>
    </source>
</reference>
<accession>A0A2T8HV06</accession>
<name>A0A2T8HV06_9RHOB</name>
<organism evidence="1 2">
    <name type="scientific">Pararhodobacter oceanensis</name>
    <dbReference type="NCBI Taxonomy" id="2172121"/>
    <lineage>
        <taxon>Bacteria</taxon>
        <taxon>Pseudomonadati</taxon>
        <taxon>Pseudomonadota</taxon>
        <taxon>Alphaproteobacteria</taxon>
        <taxon>Rhodobacterales</taxon>
        <taxon>Paracoccaceae</taxon>
        <taxon>Pararhodobacter</taxon>
    </lineage>
</organism>